<dbReference type="EMBL" id="LR796754">
    <property type="protein sequence ID" value="CAB4163257.1"/>
    <property type="molecule type" value="Genomic_DNA"/>
</dbReference>
<gene>
    <name evidence="1" type="ORF">UFOVP796_5</name>
</gene>
<proteinExistence type="predicted"/>
<sequence>MDNLWITRRDHAQNSVDNLTSLTGLLPSSSASERLWPCSSLRSMVVWGVLCLCIASLSIQMQPAQAKSIDHYKLYAHSRIINYEQYKCFSRIIYKESRWNVNAKNGSHFGLGQMRSKWYRNLDGYRQIDASIKYINERYGSMCNAWRFHERVGHY</sequence>
<evidence type="ECO:0000313" key="1">
    <source>
        <dbReference type="EMBL" id="CAB4163257.1"/>
    </source>
</evidence>
<dbReference type="InterPro" id="IPR023346">
    <property type="entry name" value="Lysozyme-like_dom_sf"/>
</dbReference>
<reference evidence="1" key="1">
    <citation type="submission" date="2020-04" db="EMBL/GenBank/DDBJ databases">
        <authorList>
            <person name="Chiriac C."/>
            <person name="Salcher M."/>
            <person name="Ghai R."/>
            <person name="Kavagutti S V."/>
        </authorList>
    </citation>
    <scope>NUCLEOTIDE SEQUENCE</scope>
</reference>
<accession>A0A6J5NW93</accession>
<protein>
    <recommendedName>
        <fullName evidence="2">Transglycosylase SLT domain-containing protein</fullName>
    </recommendedName>
</protein>
<evidence type="ECO:0008006" key="2">
    <source>
        <dbReference type="Google" id="ProtNLM"/>
    </source>
</evidence>
<organism evidence="1">
    <name type="scientific">uncultured Caudovirales phage</name>
    <dbReference type="NCBI Taxonomy" id="2100421"/>
    <lineage>
        <taxon>Viruses</taxon>
        <taxon>Duplodnaviria</taxon>
        <taxon>Heunggongvirae</taxon>
        <taxon>Uroviricota</taxon>
        <taxon>Caudoviricetes</taxon>
        <taxon>Peduoviridae</taxon>
        <taxon>Maltschvirus</taxon>
        <taxon>Maltschvirus maltsch</taxon>
    </lineage>
</organism>
<dbReference type="SUPFAM" id="SSF53955">
    <property type="entry name" value="Lysozyme-like"/>
    <property type="match status" value="1"/>
</dbReference>
<name>A0A6J5NW93_9CAUD</name>